<keyword evidence="2" id="KW-1185">Reference proteome</keyword>
<proteinExistence type="predicted"/>
<dbReference type="SUPFAM" id="SSF102400">
    <property type="entry name" value="DNA polymerase III chi subunit"/>
    <property type="match status" value="1"/>
</dbReference>
<dbReference type="GO" id="GO:0006260">
    <property type="term" value="P:DNA replication"/>
    <property type="evidence" value="ECO:0007669"/>
    <property type="project" value="InterPro"/>
</dbReference>
<dbReference type="GO" id="GO:0003887">
    <property type="term" value="F:DNA-directed DNA polymerase activity"/>
    <property type="evidence" value="ECO:0007669"/>
    <property type="project" value="InterPro"/>
</dbReference>
<organism evidence="1 2">
    <name type="scientific">Iodidimonas nitroreducens</name>
    <dbReference type="NCBI Taxonomy" id="1236968"/>
    <lineage>
        <taxon>Bacteria</taxon>
        <taxon>Pseudomonadati</taxon>
        <taxon>Pseudomonadota</taxon>
        <taxon>Alphaproteobacteria</taxon>
        <taxon>Iodidimonadales</taxon>
        <taxon>Iodidimonadaceae</taxon>
        <taxon>Iodidimonas</taxon>
    </lineage>
</organism>
<dbReference type="PANTHER" id="PTHR38767:SF1">
    <property type="entry name" value="DNA POLYMERASE III SUBUNIT CHI"/>
    <property type="match status" value="1"/>
</dbReference>
<protein>
    <submittedName>
        <fullName evidence="1">DNA polymerase III subunit chi</fullName>
    </submittedName>
</protein>
<dbReference type="PANTHER" id="PTHR38767">
    <property type="entry name" value="DNA POLYMERASE III SUBUNIT CHI"/>
    <property type="match status" value="1"/>
</dbReference>
<evidence type="ECO:0000313" key="2">
    <source>
        <dbReference type="Proteomes" id="UP000324996"/>
    </source>
</evidence>
<accession>A0A5A7N6L8</accession>
<evidence type="ECO:0000313" key="1">
    <source>
        <dbReference type="EMBL" id="GER03020.1"/>
    </source>
</evidence>
<dbReference type="GO" id="GO:0032298">
    <property type="term" value="P:positive regulation of DNA-templated DNA replication initiation"/>
    <property type="evidence" value="ECO:0007669"/>
    <property type="project" value="TreeGrafter"/>
</dbReference>
<dbReference type="GO" id="GO:0003677">
    <property type="term" value="F:DNA binding"/>
    <property type="evidence" value="ECO:0007669"/>
    <property type="project" value="InterPro"/>
</dbReference>
<comment type="caution">
    <text evidence="1">The sequence shown here is derived from an EMBL/GenBank/DDBJ whole genome shotgun (WGS) entry which is preliminary data.</text>
</comment>
<dbReference type="InterPro" id="IPR036768">
    <property type="entry name" value="PolIII_chi_sf"/>
</dbReference>
<dbReference type="Pfam" id="PF04364">
    <property type="entry name" value="DNA_pol3_chi"/>
    <property type="match status" value="1"/>
</dbReference>
<reference evidence="1 2" key="1">
    <citation type="submission" date="2019-09" db="EMBL/GenBank/DDBJ databases">
        <title>NBRP : Genome information of microbial organism related human and environment.</title>
        <authorList>
            <person name="Hattori M."/>
            <person name="Oshima K."/>
            <person name="Inaba H."/>
            <person name="Suda W."/>
            <person name="Sakamoto M."/>
            <person name="Iino T."/>
            <person name="Kitahara M."/>
            <person name="Oshida Y."/>
            <person name="Iida T."/>
            <person name="Kudo T."/>
            <person name="Itoh T."/>
            <person name="Ohkuma M."/>
        </authorList>
    </citation>
    <scope>NUCLEOTIDE SEQUENCE [LARGE SCALE GENOMIC DNA]</scope>
    <source>
        <strain evidence="1 2">Q-1</strain>
    </source>
</reference>
<sequence length="155" mass="17569">MLEEIRFYHLQRQSLEAAFPKLLEKVMGRGLRCFVRVPDQDVLDRLDRALWAYDPVSFLPHGTAASPHAALQPVYLAAGDEAIADPPNDPDVLILINGGALPDDPHPYKLCLYMFDGHDDTIVQSARADWLHFKAKAENQSYWQQKEQGGWEQKA</sequence>
<dbReference type="EMBL" id="BKCN01000002">
    <property type="protein sequence ID" value="GER03020.1"/>
    <property type="molecule type" value="Genomic_DNA"/>
</dbReference>
<dbReference type="RefSeq" id="WP_042084363.1">
    <property type="nucleotide sequence ID" value="NZ_BKCN01000002.1"/>
</dbReference>
<dbReference type="AlphaFoldDB" id="A0A5A7N6L8"/>
<dbReference type="Gene3D" id="3.40.50.10110">
    <property type="entry name" value="DNA polymerase III subunit chi"/>
    <property type="match status" value="1"/>
</dbReference>
<name>A0A5A7N6L8_9PROT</name>
<gene>
    <name evidence="1" type="ORF">JCM17846_07020</name>
</gene>
<dbReference type="NCBIfam" id="NF004347">
    <property type="entry name" value="PRK05728.1-4"/>
    <property type="match status" value="1"/>
</dbReference>
<dbReference type="Proteomes" id="UP000324996">
    <property type="component" value="Unassembled WGS sequence"/>
</dbReference>
<dbReference type="InterPro" id="IPR007459">
    <property type="entry name" value="DNA_pol3_chi"/>
</dbReference>